<dbReference type="AlphaFoldDB" id="A0A1R3J5B8"/>
<evidence type="ECO:0000313" key="2">
    <source>
        <dbReference type="Proteomes" id="UP000187203"/>
    </source>
</evidence>
<gene>
    <name evidence="1" type="ORF">COLO4_19433</name>
</gene>
<keyword evidence="2" id="KW-1185">Reference proteome</keyword>
<evidence type="ECO:0000313" key="1">
    <source>
        <dbReference type="EMBL" id="OMO90023.1"/>
    </source>
</evidence>
<comment type="caution">
    <text evidence="1">The sequence shown here is derived from an EMBL/GenBank/DDBJ whole genome shotgun (WGS) entry which is preliminary data.</text>
</comment>
<reference evidence="2" key="1">
    <citation type="submission" date="2013-09" db="EMBL/GenBank/DDBJ databases">
        <title>Corchorus olitorius genome sequencing.</title>
        <authorList>
            <person name="Alam M."/>
            <person name="Haque M.S."/>
            <person name="Islam M.S."/>
            <person name="Emdad E.M."/>
            <person name="Islam M.M."/>
            <person name="Ahmed B."/>
            <person name="Halim A."/>
            <person name="Hossen Q.M.M."/>
            <person name="Hossain M.Z."/>
            <person name="Ahmed R."/>
            <person name="Khan M.M."/>
            <person name="Islam R."/>
            <person name="Rashid M.M."/>
            <person name="Khan S.A."/>
            <person name="Rahman M.S."/>
            <person name="Alam M."/>
            <person name="Yahiya A.S."/>
            <person name="Khan M.S."/>
            <person name="Azam M.S."/>
            <person name="Haque T."/>
            <person name="Lashkar M.Z.H."/>
            <person name="Akhand A.I."/>
            <person name="Morshed G."/>
            <person name="Roy S."/>
            <person name="Uddin K.S."/>
            <person name="Rabeya T."/>
            <person name="Hossain A.S."/>
            <person name="Chowdhury A."/>
            <person name="Snigdha A.R."/>
            <person name="Mortoza M.S."/>
            <person name="Matin S.A."/>
            <person name="Hoque S.M.E."/>
            <person name="Islam M.K."/>
            <person name="Roy D.K."/>
            <person name="Haider R."/>
            <person name="Moosa M.M."/>
            <person name="Elias S.M."/>
            <person name="Hasan A.M."/>
            <person name="Jahan S."/>
            <person name="Shafiuddin M."/>
            <person name="Mahmood N."/>
            <person name="Shommy N.S."/>
        </authorList>
    </citation>
    <scope>NUCLEOTIDE SEQUENCE [LARGE SCALE GENOMIC DNA]</scope>
    <source>
        <strain evidence="2">cv. O-4</strain>
    </source>
</reference>
<dbReference type="EMBL" id="AWUE01016631">
    <property type="protein sequence ID" value="OMO90023.1"/>
    <property type="molecule type" value="Genomic_DNA"/>
</dbReference>
<name>A0A1R3J5B8_9ROSI</name>
<sequence>MEGKVSAMNTILDQFDKEKKFWIWTEEIVKEKWQLKLENI</sequence>
<dbReference type="Proteomes" id="UP000187203">
    <property type="component" value="Unassembled WGS sequence"/>
</dbReference>
<accession>A0A1R3J5B8</accession>
<protein>
    <submittedName>
        <fullName evidence="1">Uncharacterized protein</fullName>
    </submittedName>
</protein>
<proteinExistence type="predicted"/>
<organism evidence="1 2">
    <name type="scientific">Corchorus olitorius</name>
    <dbReference type="NCBI Taxonomy" id="93759"/>
    <lineage>
        <taxon>Eukaryota</taxon>
        <taxon>Viridiplantae</taxon>
        <taxon>Streptophyta</taxon>
        <taxon>Embryophyta</taxon>
        <taxon>Tracheophyta</taxon>
        <taxon>Spermatophyta</taxon>
        <taxon>Magnoliopsida</taxon>
        <taxon>eudicotyledons</taxon>
        <taxon>Gunneridae</taxon>
        <taxon>Pentapetalae</taxon>
        <taxon>rosids</taxon>
        <taxon>malvids</taxon>
        <taxon>Malvales</taxon>
        <taxon>Malvaceae</taxon>
        <taxon>Grewioideae</taxon>
        <taxon>Apeibeae</taxon>
        <taxon>Corchorus</taxon>
    </lineage>
</organism>